<evidence type="ECO:0000256" key="1">
    <source>
        <dbReference type="SAM" id="MobiDB-lite"/>
    </source>
</evidence>
<feature type="compositionally biased region" description="Basic residues" evidence="1">
    <location>
        <begin position="368"/>
        <end position="381"/>
    </location>
</feature>
<feature type="region of interest" description="Disordered" evidence="1">
    <location>
        <begin position="1029"/>
        <end position="1058"/>
    </location>
</feature>
<organism evidence="2 3">
    <name type="scientific">Durio zibethinus</name>
    <name type="common">Durian</name>
    <dbReference type="NCBI Taxonomy" id="66656"/>
    <lineage>
        <taxon>Eukaryota</taxon>
        <taxon>Viridiplantae</taxon>
        <taxon>Streptophyta</taxon>
        <taxon>Embryophyta</taxon>
        <taxon>Tracheophyta</taxon>
        <taxon>Spermatophyta</taxon>
        <taxon>Magnoliopsida</taxon>
        <taxon>eudicotyledons</taxon>
        <taxon>Gunneridae</taxon>
        <taxon>Pentapetalae</taxon>
        <taxon>rosids</taxon>
        <taxon>malvids</taxon>
        <taxon>Malvales</taxon>
        <taxon>Malvaceae</taxon>
        <taxon>Helicteroideae</taxon>
        <taxon>Durio</taxon>
    </lineage>
</organism>
<feature type="compositionally biased region" description="Polar residues" evidence="1">
    <location>
        <begin position="1029"/>
        <end position="1053"/>
    </location>
</feature>
<feature type="region of interest" description="Disordered" evidence="1">
    <location>
        <begin position="356"/>
        <end position="520"/>
    </location>
</feature>
<gene>
    <name evidence="3" type="primary">LOC111301669</name>
</gene>
<sequence length="1184" mass="131554">MDFRTRLDYALFHLTPTRTRCDLVIFAGKENEKLASGLLEPFISHLKSAKDQISKGGYSITLRPVGSTPSWFIKGTLHRFVRFVSTPEVLERFVTVEREIEQIENSIQSNEANATGATEADGTESVVSGNFQKSFSSSKSKGEYNGTGDAVQEENSKVRLQRVLETRKKVLSKEQAMAYARALVAGYEPDNIDDLISFADAFGASRLREACINFMDLCKRKNEDRLWMAELAAMQASTRPDLSYLETSGIILAGEENDPSQNLMTNFSGGKHNGSADAFDASSGDINQDDRLPSTDGKAQVQMPWPPHFPQYMHNFQGPPFQQMPPYQGYLFPGMHAAPPYYSGNMHWPPNVEDSSLSRAWEPDDRRSHKSSSRSKKKSSRGKGDETSKQDESTETSDSSSQSEPEEQVHKKKHGKKSSRKVVIRNINYISSKRNGEKGSDSEKTSDEDEFIDGDSLKQQVEEAVGSLGRQHKSTSRHHKKREGSKHRNTISYDEDELETQVGTAKNSEGERRNNPWDAFQNLLLQDKDLDSSEVDPVRLKEEYFASKGSEDGRSTAFNPNSEGVTKQRAISSDPFLASQMDRGHEGETPVGNFGTNEFGGPVVKRRESTNEELLMLQGNDSGISSTANISDYVTESTMIRSRKEGEWFINKQLDKSANQDEIMGLKMFDGDNASLLAGERFNSEKNKKDVFVDDSLMIQGPSVGEDQSDSQLRIGIGMVPEIEATQYENVNSENVQKTASFSYEPDDLYMMLGRDSAEENAMTSWTPEIDYEMNVLSAEANRKHSDVETTGAGGKKRGSSEGKLSNKEVRSRVSNGSLVKSKSDIASKSRKPPAGSQTTVRKTKFDQEEENRKKMEELRLQRQKRIAERSSASGPNPVTSRRSSTENKTSTTSMKSQQLNQDTKKLSKPVLRSSTIERLATARNTSKVSSAESKSSRPKRSTLKENGSSTTESQKTDCVEDKKSSTNKVKASQMKSGTNKVLSSDSDAQGKDSKEVTVALPTEPAASKAIQPADIVDDFKDIQELQSTSIEKTEGNAISQRNTSVDRSSNGHRLSEDKLEQLGDIKGDEEFTKASTVVSEDKRAPEDFAEDIPEKTVHPLPRLPNKTVKFSTVNIEGNCARNEKYLSPRISEIEISTPPPNNGMDTEPVHLRKKWNNDESSTKAAKGFRKLLFFGKKSRNSAT</sequence>
<feature type="region of interest" description="Disordered" evidence="1">
    <location>
        <begin position="274"/>
        <end position="299"/>
    </location>
</feature>
<dbReference type="GeneID" id="111301669"/>
<keyword evidence="2" id="KW-1185">Reference proteome</keyword>
<dbReference type="GO" id="GO:0009416">
    <property type="term" value="P:response to light stimulus"/>
    <property type="evidence" value="ECO:0007669"/>
    <property type="project" value="TreeGrafter"/>
</dbReference>
<dbReference type="OrthoDB" id="2020180at2759"/>
<feature type="compositionally biased region" description="Polar residues" evidence="1">
    <location>
        <begin position="871"/>
        <end position="902"/>
    </location>
</feature>
<feature type="compositionally biased region" description="Basic and acidic residues" evidence="1">
    <location>
        <begin position="382"/>
        <end position="392"/>
    </location>
</feature>
<accession>A0A6P5ZK21</accession>
<feature type="compositionally biased region" description="Basic and acidic residues" evidence="1">
    <location>
        <begin position="955"/>
        <end position="965"/>
    </location>
</feature>
<feature type="compositionally biased region" description="Basic residues" evidence="1">
    <location>
        <begin position="410"/>
        <end position="423"/>
    </location>
</feature>
<feature type="region of interest" description="Disordered" evidence="1">
    <location>
        <begin position="782"/>
        <end position="1012"/>
    </location>
</feature>
<feature type="compositionally biased region" description="Basic and acidic residues" evidence="1">
    <location>
        <begin position="434"/>
        <end position="445"/>
    </location>
</feature>
<dbReference type="PANTHER" id="PTHR31008">
    <property type="entry name" value="COP1-INTERACTING PROTEIN-RELATED"/>
    <property type="match status" value="1"/>
</dbReference>
<dbReference type="GO" id="GO:0045893">
    <property type="term" value="P:positive regulation of DNA-templated transcription"/>
    <property type="evidence" value="ECO:0007669"/>
    <property type="project" value="TreeGrafter"/>
</dbReference>
<name>A0A6P5ZK21_DURZI</name>
<feature type="compositionally biased region" description="Basic and acidic residues" evidence="1">
    <location>
        <begin position="1080"/>
        <end position="1098"/>
    </location>
</feature>
<protein>
    <submittedName>
        <fullName evidence="3">COP1-interacting protein 7-like</fullName>
    </submittedName>
</protein>
<dbReference type="RefSeq" id="XP_022753238.1">
    <property type="nucleotide sequence ID" value="XM_022897503.1"/>
</dbReference>
<evidence type="ECO:0000313" key="2">
    <source>
        <dbReference type="Proteomes" id="UP000515121"/>
    </source>
</evidence>
<dbReference type="Proteomes" id="UP000515121">
    <property type="component" value="Unplaced"/>
</dbReference>
<dbReference type="KEGG" id="dzi:111301669"/>
<feature type="compositionally biased region" description="Basic and acidic residues" evidence="1">
    <location>
        <begin position="799"/>
        <end position="812"/>
    </location>
</feature>
<feature type="region of interest" description="Disordered" evidence="1">
    <location>
        <begin position="544"/>
        <end position="570"/>
    </location>
</feature>
<feature type="compositionally biased region" description="Polar residues" evidence="1">
    <location>
        <begin position="556"/>
        <end position="570"/>
    </location>
</feature>
<feature type="compositionally biased region" description="Basic residues" evidence="1">
    <location>
        <begin position="470"/>
        <end position="489"/>
    </location>
</feature>
<dbReference type="AlphaFoldDB" id="A0A6P5ZK21"/>
<dbReference type="PANTHER" id="PTHR31008:SF4">
    <property type="entry name" value="COP1-INTERACTING PROTEIN 7"/>
    <property type="match status" value="1"/>
</dbReference>
<feature type="region of interest" description="Disordered" evidence="1">
    <location>
        <begin position="1077"/>
        <end position="1101"/>
    </location>
</feature>
<reference evidence="3" key="1">
    <citation type="submission" date="2025-08" db="UniProtKB">
        <authorList>
            <consortium name="RefSeq"/>
        </authorList>
    </citation>
    <scope>IDENTIFICATION</scope>
    <source>
        <tissue evidence="3">Fruit stalk</tissue>
    </source>
</reference>
<feature type="compositionally biased region" description="Polar residues" evidence="1">
    <location>
        <begin position="945"/>
        <end position="954"/>
    </location>
</feature>
<feature type="region of interest" description="Disordered" evidence="1">
    <location>
        <begin position="132"/>
        <end position="152"/>
    </location>
</feature>
<feature type="compositionally biased region" description="Basic and acidic residues" evidence="1">
    <location>
        <begin position="544"/>
        <end position="554"/>
    </location>
</feature>
<evidence type="ECO:0000313" key="3">
    <source>
        <dbReference type="RefSeq" id="XP_022753238.1"/>
    </source>
</evidence>
<feature type="compositionally biased region" description="Polar residues" evidence="1">
    <location>
        <begin position="967"/>
        <end position="988"/>
    </location>
</feature>
<proteinExistence type="predicted"/>
<feature type="compositionally biased region" description="Basic and acidic residues" evidence="1">
    <location>
        <begin position="844"/>
        <end position="869"/>
    </location>
</feature>
<feature type="region of interest" description="Disordered" evidence="1">
    <location>
        <begin position="582"/>
        <end position="603"/>
    </location>
</feature>